<reference evidence="1 2" key="1">
    <citation type="submission" date="2023-11" db="EMBL/GenBank/DDBJ databases">
        <authorList>
            <person name="Hedman E."/>
            <person name="Englund M."/>
            <person name="Stromberg M."/>
            <person name="Nyberg Akerstrom W."/>
            <person name="Nylinder S."/>
            <person name="Jareborg N."/>
            <person name="Kallberg Y."/>
            <person name="Kronander E."/>
        </authorList>
    </citation>
    <scope>NUCLEOTIDE SEQUENCE [LARGE SCALE GENOMIC DNA]</scope>
</reference>
<comment type="caution">
    <text evidence="1">The sequence shown here is derived from an EMBL/GenBank/DDBJ whole genome shotgun (WGS) entry which is preliminary data.</text>
</comment>
<dbReference type="PANTHER" id="PTHR47331">
    <property type="entry name" value="PHD-TYPE DOMAIN-CONTAINING PROTEIN"/>
    <property type="match status" value="1"/>
</dbReference>
<evidence type="ECO:0000313" key="1">
    <source>
        <dbReference type="EMBL" id="CAK1590551.1"/>
    </source>
</evidence>
<organism evidence="1 2">
    <name type="scientific">Parnassius mnemosyne</name>
    <name type="common">clouded apollo</name>
    <dbReference type="NCBI Taxonomy" id="213953"/>
    <lineage>
        <taxon>Eukaryota</taxon>
        <taxon>Metazoa</taxon>
        <taxon>Ecdysozoa</taxon>
        <taxon>Arthropoda</taxon>
        <taxon>Hexapoda</taxon>
        <taxon>Insecta</taxon>
        <taxon>Pterygota</taxon>
        <taxon>Neoptera</taxon>
        <taxon>Endopterygota</taxon>
        <taxon>Lepidoptera</taxon>
        <taxon>Glossata</taxon>
        <taxon>Ditrysia</taxon>
        <taxon>Papilionoidea</taxon>
        <taxon>Papilionidae</taxon>
        <taxon>Parnassiinae</taxon>
        <taxon>Parnassini</taxon>
        <taxon>Parnassius</taxon>
        <taxon>Driopa</taxon>
    </lineage>
</organism>
<dbReference type="AlphaFoldDB" id="A0AAV1L9F2"/>
<keyword evidence="2" id="KW-1185">Reference proteome</keyword>
<evidence type="ECO:0008006" key="3">
    <source>
        <dbReference type="Google" id="ProtNLM"/>
    </source>
</evidence>
<name>A0AAV1L9F2_9NEOP</name>
<gene>
    <name evidence="1" type="ORF">PARMNEM_LOCUS10895</name>
</gene>
<dbReference type="SUPFAM" id="SSF56672">
    <property type="entry name" value="DNA/RNA polymerases"/>
    <property type="match status" value="1"/>
</dbReference>
<dbReference type="InterPro" id="IPR043502">
    <property type="entry name" value="DNA/RNA_pol_sf"/>
</dbReference>
<dbReference type="Proteomes" id="UP001314205">
    <property type="component" value="Unassembled WGS sequence"/>
</dbReference>
<accession>A0AAV1L9F2</accession>
<protein>
    <recommendedName>
        <fullName evidence="3">Peptidase aspartic putative domain-containing protein</fullName>
    </recommendedName>
</protein>
<sequence length="324" mass="37415">MKSLIENLPNFSFSKPSWTYLNNITLADPEFNISRPVDPPLGADVYSLILLEGICRLNDNIPITQNTRLGWILIGNVKTLQCNLIINDLKEIQKFWEMEDISEESTLALDDQQCIDYYKSATIRREDGRYEVRLPLDPDFSDKLGESKSKAIAQFKSLENIFKKHENIKNQYQSFINEYRALGHMIAATGKPTQGRRHCVLTHHCVRADDTIMNSKFRVVFNASCKTSWGNSLNDVMKCGPNLQEDLQSLIIKYRQYQFAFTADIEKMSRQIWIHPDDQQLLRIVWRDSPSEPIKDYQLTTVTYGMKAAPFLAMMTLKQLACDE</sequence>
<dbReference type="GO" id="GO:0071897">
    <property type="term" value="P:DNA biosynthetic process"/>
    <property type="evidence" value="ECO:0007669"/>
    <property type="project" value="UniProtKB-ARBA"/>
</dbReference>
<dbReference type="EMBL" id="CAVLGL010000085">
    <property type="protein sequence ID" value="CAK1590551.1"/>
    <property type="molecule type" value="Genomic_DNA"/>
</dbReference>
<proteinExistence type="predicted"/>
<evidence type="ECO:0000313" key="2">
    <source>
        <dbReference type="Proteomes" id="UP001314205"/>
    </source>
</evidence>
<dbReference type="PANTHER" id="PTHR47331:SF5">
    <property type="entry name" value="RIBONUCLEASE H"/>
    <property type="match status" value="1"/>
</dbReference>